<dbReference type="OrthoDB" id="204980at2759"/>
<evidence type="ECO:0000256" key="2">
    <source>
        <dbReference type="ARBA" id="ARBA00012741"/>
    </source>
</evidence>
<feature type="domain" description="Glycosyl hydrolase family 13 catalytic" evidence="5">
    <location>
        <begin position="183"/>
        <end position="320"/>
    </location>
</feature>
<dbReference type="Proteomes" id="UP001152888">
    <property type="component" value="Unassembled WGS sequence"/>
</dbReference>
<dbReference type="InterPro" id="IPR017853">
    <property type="entry name" value="GH"/>
</dbReference>
<accession>A0A9P0K1L9</accession>
<dbReference type="GO" id="GO:0015823">
    <property type="term" value="P:phenylalanine transport"/>
    <property type="evidence" value="ECO:0007669"/>
    <property type="project" value="TreeGrafter"/>
</dbReference>
<dbReference type="InterPro" id="IPR042280">
    <property type="entry name" value="SLC3A2"/>
</dbReference>
<dbReference type="EC" id="3.2.1.20" evidence="2"/>
<dbReference type="Pfam" id="PF16028">
    <property type="entry name" value="SLC3A2_N"/>
    <property type="match status" value="1"/>
</dbReference>
<keyword evidence="8" id="KW-1185">Reference proteome</keyword>
<feature type="compositionally biased region" description="Basic and acidic residues" evidence="3">
    <location>
        <begin position="1"/>
        <end position="11"/>
    </location>
</feature>
<evidence type="ECO:0000313" key="7">
    <source>
        <dbReference type="EMBL" id="CAH1965576.1"/>
    </source>
</evidence>
<dbReference type="PANTHER" id="PTHR46673:SF1">
    <property type="entry name" value="4F2 CELL-SURFACE ANTIGEN HEAVY CHAIN"/>
    <property type="match status" value="1"/>
</dbReference>
<feature type="transmembrane region" description="Helical" evidence="4">
    <location>
        <begin position="103"/>
        <end position="127"/>
    </location>
</feature>
<gene>
    <name evidence="7" type="ORF">ACAOBT_LOCUS6408</name>
</gene>
<dbReference type="InterPro" id="IPR045857">
    <property type="entry name" value="O16G_dom_2"/>
</dbReference>
<feature type="domain" description="Solute carrier family 3 member 2 N-terminal" evidence="6">
    <location>
        <begin position="69"/>
        <end position="144"/>
    </location>
</feature>
<evidence type="ECO:0000259" key="6">
    <source>
        <dbReference type="Pfam" id="PF16028"/>
    </source>
</evidence>
<sequence>MDETYKPIAERDMEEEAASTPKTALLKIKSSGETDGADEKMLPEDIKKVEVVSNDDGKLKEGEKQKNGDAKLNIGEPEKLFVGMDKEELLKYANDPFWVRLRWFLFIGFWTLWAAMLVGAVMIIYAAEKCHPPPPRTWWQEGPLAELPPDTTPAQLNQIDGNIKGLIIPLTEDAYTSIDQDHQVVKLLKQVKEKGTNAIIDLDPAGSHVWFGKSEDVNGPYEDYYIWRPPKTFGADGKPEAPNNWINISNKSSWVYSQKKKQFYYAPTGKPHLNFRNSNVVEEFSKVLKTFLGHGASGVRIRNAPLLLVDPKFENEMSISASTKYDLSQYGFYNHLKTEHLEDLGPLMLTWRNVVKNMTENGPFTAAEELTKLQSYTVNQSLVVDLPLKAHVFDRVDVNYIDNNLNLTFKIDGIEWPLWKANNHNLSRDTLDIVTNLLPGTTLVDANATIDPKLLKIRQMPSIMRGECSIHKLENETVIAYLRVTSGNPGVLVALNPHDKTAVINFTTQIPALSKVEELTVQLYSSSYNETEFMTVNKKVDATKVSVSPKSVLVLSYVPKKSE</sequence>
<keyword evidence="4" id="KW-1133">Transmembrane helix</keyword>
<dbReference type="InterPro" id="IPR031984">
    <property type="entry name" value="SLC3A2_N"/>
</dbReference>
<dbReference type="Gene3D" id="2.60.40.1180">
    <property type="entry name" value="Golgi alpha-mannosidase II"/>
    <property type="match status" value="1"/>
</dbReference>
<dbReference type="GO" id="GO:1903801">
    <property type="term" value="P:L-leucine import across plasma membrane"/>
    <property type="evidence" value="ECO:0007669"/>
    <property type="project" value="TreeGrafter"/>
</dbReference>
<dbReference type="InterPro" id="IPR013780">
    <property type="entry name" value="Glyco_hydro_b"/>
</dbReference>
<dbReference type="GO" id="GO:0016323">
    <property type="term" value="C:basolateral plasma membrane"/>
    <property type="evidence" value="ECO:0007669"/>
    <property type="project" value="TreeGrafter"/>
</dbReference>
<dbReference type="GO" id="GO:0015173">
    <property type="term" value="F:aromatic amino acid transmembrane transporter activity"/>
    <property type="evidence" value="ECO:0007669"/>
    <property type="project" value="TreeGrafter"/>
</dbReference>
<evidence type="ECO:0000256" key="4">
    <source>
        <dbReference type="SAM" id="Phobius"/>
    </source>
</evidence>
<dbReference type="GO" id="GO:1904273">
    <property type="term" value="P:L-alanine import across plasma membrane"/>
    <property type="evidence" value="ECO:0007669"/>
    <property type="project" value="TreeGrafter"/>
</dbReference>
<dbReference type="Gene3D" id="3.90.400.10">
    <property type="entry name" value="Oligo-1,6-glucosidase, Domain 2"/>
    <property type="match status" value="1"/>
</dbReference>
<dbReference type="GO" id="GO:0015180">
    <property type="term" value="F:L-alanine transmembrane transporter activity"/>
    <property type="evidence" value="ECO:0007669"/>
    <property type="project" value="TreeGrafter"/>
</dbReference>
<proteinExistence type="predicted"/>
<protein>
    <recommendedName>
        <fullName evidence="2">alpha-glucosidase</fullName>
        <ecNumber evidence="2">3.2.1.20</ecNumber>
    </recommendedName>
</protein>
<evidence type="ECO:0000256" key="3">
    <source>
        <dbReference type="SAM" id="MobiDB-lite"/>
    </source>
</evidence>
<dbReference type="PANTHER" id="PTHR46673">
    <property type="entry name" value="4F2 CELL-SURFACE ANTIGEN HEAVY CHAIN"/>
    <property type="match status" value="1"/>
</dbReference>
<name>A0A9P0K1L9_ACAOB</name>
<keyword evidence="4" id="KW-0812">Transmembrane</keyword>
<dbReference type="InterPro" id="IPR006047">
    <property type="entry name" value="GH13_cat_dom"/>
</dbReference>
<feature type="region of interest" description="Disordered" evidence="3">
    <location>
        <begin position="1"/>
        <end position="22"/>
    </location>
</feature>
<comment type="caution">
    <text evidence="7">The sequence shown here is derived from an EMBL/GenBank/DDBJ whole genome shotgun (WGS) entry which is preliminary data.</text>
</comment>
<dbReference type="GO" id="GO:0015190">
    <property type="term" value="F:L-leucine transmembrane transporter activity"/>
    <property type="evidence" value="ECO:0007669"/>
    <property type="project" value="TreeGrafter"/>
</dbReference>
<reference evidence="7" key="1">
    <citation type="submission" date="2022-03" db="EMBL/GenBank/DDBJ databases">
        <authorList>
            <person name="Sayadi A."/>
        </authorList>
    </citation>
    <scope>NUCLEOTIDE SEQUENCE</scope>
</reference>
<keyword evidence="4" id="KW-0472">Membrane</keyword>
<dbReference type="Gene3D" id="3.20.20.80">
    <property type="entry name" value="Glycosidases"/>
    <property type="match status" value="1"/>
</dbReference>
<dbReference type="GO" id="GO:0016324">
    <property type="term" value="C:apical plasma membrane"/>
    <property type="evidence" value="ECO:0007669"/>
    <property type="project" value="TreeGrafter"/>
</dbReference>
<dbReference type="GO" id="GO:0004558">
    <property type="term" value="F:alpha-1,4-glucosidase activity"/>
    <property type="evidence" value="ECO:0007669"/>
    <property type="project" value="UniProtKB-EC"/>
</dbReference>
<dbReference type="SUPFAM" id="SSF51445">
    <property type="entry name" value="(Trans)glycosidases"/>
    <property type="match status" value="1"/>
</dbReference>
<comment type="catalytic activity">
    <reaction evidence="1">
        <text>Hydrolysis of terminal, non-reducing (1-&gt;4)-linked alpha-D-glucose residues with release of alpha-D-glucose.</text>
        <dbReference type="EC" id="3.2.1.20"/>
    </reaction>
</comment>
<evidence type="ECO:0000313" key="8">
    <source>
        <dbReference type="Proteomes" id="UP001152888"/>
    </source>
</evidence>
<dbReference type="Pfam" id="PF00128">
    <property type="entry name" value="Alpha-amylase"/>
    <property type="match status" value="1"/>
</dbReference>
<organism evidence="7 8">
    <name type="scientific">Acanthoscelides obtectus</name>
    <name type="common">Bean weevil</name>
    <name type="synonym">Bruchus obtectus</name>
    <dbReference type="NCBI Taxonomy" id="200917"/>
    <lineage>
        <taxon>Eukaryota</taxon>
        <taxon>Metazoa</taxon>
        <taxon>Ecdysozoa</taxon>
        <taxon>Arthropoda</taxon>
        <taxon>Hexapoda</taxon>
        <taxon>Insecta</taxon>
        <taxon>Pterygota</taxon>
        <taxon>Neoptera</taxon>
        <taxon>Endopterygota</taxon>
        <taxon>Coleoptera</taxon>
        <taxon>Polyphaga</taxon>
        <taxon>Cucujiformia</taxon>
        <taxon>Chrysomeloidea</taxon>
        <taxon>Chrysomelidae</taxon>
        <taxon>Bruchinae</taxon>
        <taxon>Bruchini</taxon>
        <taxon>Acanthoscelides</taxon>
    </lineage>
</organism>
<dbReference type="AlphaFoldDB" id="A0A9P0K1L9"/>
<evidence type="ECO:0000256" key="1">
    <source>
        <dbReference type="ARBA" id="ARBA00001657"/>
    </source>
</evidence>
<dbReference type="GO" id="GO:0005975">
    <property type="term" value="P:carbohydrate metabolic process"/>
    <property type="evidence" value="ECO:0007669"/>
    <property type="project" value="InterPro"/>
</dbReference>
<evidence type="ECO:0000259" key="5">
    <source>
        <dbReference type="Pfam" id="PF00128"/>
    </source>
</evidence>
<dbReference type="EMBL" id="CAKOFQ010006726">
    <property type="protein sequence ID" value="CAH1965576.1"/>
    <property type="molecule type" value="Genomic_DNA"/>
</dbReference>